<keyword evidence="5" id="KW-0732">Signal</keyword>
<accession>A0ABS4TVN5</accession>
<dbReference type="GO" id="GO:0030599">
    <property type="term" value="F:pectinesterase activity"/>
    <property type="evidence" value="ECO:0007669"/>
    <property type="project" value="UniProtKB-EC"/>
</dbReference>
<feature type="active site" evidence="4">
    <location>
        <position position="197"/>
    </location>
</feature>
<dbReference type="Proteomes" id="UP001519332">
    <property type="component" value="Unassembled WGS sequence"/>
</dbReference>
<evidence type="ECO:0000256" key="1">
    <source>
        <dbReference type="ARBA" id="ARBA00008891"/>
    </source>
</evidence>
<dbReference type="RefSeq" id="WP_209645450.1">
    <property type="nucleotide sequence ID" value="NZ_JAGINW010000001.1"/>
</dbReference>
<reference evidence="8 9" key="1">
    <citation type="submission" date="2021-03" db="EMBL/GenBank/DDBJ databases">
        <title>Sequencing the genomes of 1000 actinobacteria strains.</title>
        <authorList>
            <person name="Klenk H.-P."/>
        </authorList>
    </citation>
    <scope>NUCLEOTIDE SEQUENCE [LARGE SCALE GENOMIC DNA]</scope>
    <source>
        <strain evidence="8 9">DSM 46670</strain>
    </source>
</reference>
<keyword evidence="2 5" id="KW-0378">Hydrolase</keyword>
<organism evidence="8 9">
    <name type="scientific">Kibdelosporangium banguiense</name>
    <dbReference type="NCBI Taxonomy" id="1365924"/>
    <lineage>
        <taxon>Bacteria</taxon>
        <taxon>Bacillati</taxon>
        <taxon>Actinomycetota</taxon>
        <taxon>Actinomycetes</taxon>
        <taxon>Pseudonocardiales</taxon>
        <taxon>Pseudonocardiaceae</taxon>
        <taxon>Kibdelosporangium</taxon>
    </lineage>
</organism>
<comment type="caution">
    <text evidence="8">The sequence shown here is derived from an EMBL/GenBank/DDBJ whole genome shotgun (WGS) entry which is preliminary data.</text>
</comment>
<evidence type="ECO:0000256" key="3">
    <source>
        <dbReference type="ARBA" id="ARBA00023085"/>
    </source>
</evidence>
<dbReference type="PANTHER" id="PTHR31321">
    <property type="entry name" value="ACYL-COA THIOESTER HYDROLASE YBHC-RELATED"/>
    <property type="match status" value="1"/>
</dbReference>
<dbReference type="PROSITE" id="PS00503">
    <property type="entry name" value="PECTINESTERASE_2"/>
    <property type="match status" value="1"/>
</dbReference>
<feature type="domain" description="Pectinesterase catalytic" evidence="7">
    <location>
        <begin position="43"/>
        <end position="327"/>
    </location>
</feature>
<keyword evidence="9" id="KW-1185">Reference proteome</keyword>
<evidence type="ECO:0000256" key="2">
    <source>
        <dbReference type="ARBA" id="ARBA00022801"/>
    </source>
</evidence>
<evidence type="ECO:0000256" key="5">
    <source>
        <dbReference type="RuleBase" id="RU000589"/>
    </source>
</evidence>
<gene>
    <name evidence="8" type="ORF">JOF56_008844</name>
</gene>
<dbReference type="Pfam" id="PF01095">
    <property type="entry name" value="Pectinesterase"/>
    <property type="match status" value="1"/>
</dbReference>
<protein>
    <recommendedName>
        <fullName evidence="5">Pectinesterase</fullName>
        <ecNumber evidence="5">3.1.1.11</ecNumber>
    </recommendedName>
</protein>
<feature type="region of interest" description="Disordered" evidence="6">
    <location>
        <begin position="296"/>
        <end position="319"/>
    </location>
</feature>
<comment type="similarity">
    <text evidence="1">Belongs to the pectinesterase family.</text>
</comment>
<feature type="signal peptide" evidence="5">
    <location>
        <begin position="1"/>
        <end position="31"/>
    </location>
</feature>
<name>A0ABS4TVN5_9PSEU</name>
<dbReference type="InterPro" id="IPR012334">
    <property type="entry name" value="Pectin_lyas_fold"/>
</dbReference>
<evidence type="ECO:0000256" key="4">
    <source>
        <dbReference type="PROSITE-ProRule" id="PRU10040"/>
    </source>
</evidence>
<sequence>MANRKVANATAVMATAAVLSAVGASVPPAAAAIGTGPAAMATLTVAADGTGQYRTVQAAVNAAPANSSARTVITIKAGTYREVVRVPSNKTAITLQGLGSTPARTVIVFNNSASSSGTSGSASVFVDGRDFIATNLTISNDYVEKPGAEGNQAVALHLNADRAVFRNVRLLGDQDTFLVNDKARAYMADSYVEGTVDFIFGGGTMVFERTTVHEKRTVGGPITAASTAATKKYGLLFYRCTITGTTNNTTQLGRPWRPAGQVLYRESTLTATLKTSQPWTDMSGNPWQKARFSEYHNTGAGAGTNPNRPQLPDAQAADYTPQKYLAGTDGWNPR</sequence>
<feature type="chain" id="PRO_5044985220" description="Pectinesterase" evidence="5">
    <location>
        <begin position="32"/>
        <end position="334"/>
    </location>
</feature>
<dbReference type="InterPro" id="IPR011050">
    <property type="entry name" value="Pectin_lyase_fold/virulence"/>
</dbReference>
<dbReference type="Gene3D" id="2.160.20.10">
    <property type="entry name" value="Single-stranded right-handed beta-helix, Pectin lyase-like"/>
    <property type="match status" value="1"/>
</dbReference>
<dbReference type="SUPFAM" id="SSF51126">
    <property type="entry name" value="Pectin lyase-like"/>
    <property type="match status" value="1"/>
</dbReference>
<dbReference type="InterPro" id="IPR033131">
    <property type="entry name" value="Pectinesterase_Asp_AS"/>
</dbReference>
<evidence type="ECO:0000256" key="6">
    <source>
        <dbReference type="SAM" id="MobiDB-lite"/>
    </source>
</evidence>
<dbReference type="EMBL" id="JAGINW010000001">
    <property type="protein sequence ID" value="MBP2328459.1"/>
    <property type="molecule type" value="Genomic_DNA"/>
</dbReference>
<keyword evidence="3 5" id="KW-0063">Aspartyl esterase</keyword>
<evidence type="ECO:0000313" key="8">
    <source>
        <dbReference type="EMBL" id="MBP2328459.1"/>
    </source>
</evidence>
<evidence type="ECO:0000259" key="7">
    <source>
        <dbReference type="Pfam" id="PF01095"/>
    </source>
</evidence>
<dbReference type="EC" id="3.1.1.11" evidence="5"/>
<proteinExistence type="inferred from homology"/>
<comment type="catalytic activity">
    <reaction evidence="5">
        <text>[(1-&gt;4)-alpha-D-galacturonosyl methyl ester](n) + n H2O = [(1-&gt;4)-alpha-D-galacturonosyl](n) + n methanol + n H(+)</text>
        <dbReference type="Rhea" id="RHEA:22380"/>
        <dbReference type="Rhea" id="RHEA-COMP:14570"/>
        <dbReference type="Rhea" id="RHEA-COMP:14573"/>
        <dbReference type="ChEBI" id="CHEBI:15377"/>
        <dbReference type="ChEBI" id="CHEBI:15378"/>
        <dbReference type="ChEBI" id="CHEBI:17790"/>
        <dbReference type="ChEBI" id="CHEBI:140522"/>
        <dbReference type="ChEBI" id="CHEBI:140523"/>
        <dbReference type="EC" id="3.1.1.11"/>
    </reaction>
</comment>
<evidence type="ECO:0000313" key="9">
    <source>
        <dbReference type="Proteomes" id="UP001519332"/>
    </source>
</evidence>
<dbReference type="InterPro" id="IPR000070">
    <property type="entry name" value="Pectinesterase_cat"/>
</dbReference>
<dbReference type="PANTHER" id="PTHR31321:SF57">
    <property type="entry name" value="PECTINESTERASE 53-RELATED"/>
    <property type="match status" value="1"/>
</dbReference>
<comment type="pathway">
    <text evidence="5">Glycan metabolism; pectin degradation; 2-dehydro-3-deoxy-D-gluconate from pectin: step 1/5.</text>
</comment>